<dbReference type="AlphaFoldDB" id="A0A7J7HRP5"/>
<feature type="compositionally biased region" description="Basic and acidic residues" evidence="1">
    <location>
        <begin position="37"/>
        <end position="49"/>
    </location>
</feature>
<feature type="compositionally biased region" description="Basic and acidic residues" evidence="1">
    <location>
        <begin position="14"/>
        <end position="29"/>
    </location>
</feature>
<accession>A0A7J7HRP5</accession>
<evidence type="ECO:0000313" key="3">
    <source>
        <dbReference type="Proteomes" id="UP000593564"/>
    </source>
</evidence>
<feature type="compositionally biased region" description="Polar residues" evidence="1">
    <location>
        <begin position="1"/>
        <end position="13"/>
    </location>
</feature>
<protein>
    <submittedName>
        <fullName evidence="2">Uncharacterized protein</fullName>
    </submittedName>
</protein>
<reference evidence="2 3" key="2">
    <citation type="submission" date="2020-07" db="EMBL/GenBank/DDBJ databases">
        <title>Genome assembly of wild tea tree DASZ reveals pedigree and selection history of tea varieties.</title>
        <authorList>
            <person name="Zhang W."/>
        </authorList>
    </citation>
    <scope>NUCLEOTIDE SEQUENCE [LARGE SCALE GENOMIC DNA]</scope>
    <source>
        <strain evidence="3">cv. G240</strain>
        <tissue evidence="2">Leaf</tissue>
    </source>
</reference>
<feature type="compositionally biased region" description="Basic and acidic residues" evidence="1">
    <location>
        <begin position="118"/>
        <end position="136"/>
    </location>
</feature>
<proteinExistence type="predicted"/>
<sequence>MENPSKFQENQNPLEKKINSKREREDGGGPDRSLNVEGERDREEQVLQQKRDNCVQDLIEEHQRIRSESECSDEQRSKTMIDVLLSLQDNELEYYKDELIRGMMQVMRVQMQSKKKSKWFDRPSGEVDHSVSLHVL</sequence>
<evidence type="ECO:0000313" key="2">
    <source>
        <dbReference type="EMBL" id="KAF5955532.1"/>
    </source>
</evidence>
<dbReference type="Proteomes" id="UP000593564">
    <property type="component" value="Unassembled WGS sequence"/>
</dbReference>
<comment type="caution">
    <text evidence="2">The sequence shown here is derived from an EMBL/GenBank/DDBJ whole genome shotgun (WGS) entry which is preliminary data.</text>
</comment>
<evidence type="ECO:0000256" key="1">
    <source>
        <dbReference type="SAM" id="MobiDB-lite"/>
    </source>
</evidence>
<dbReference type="EMBL" id="JACBKZ010000003">
    <property type="protein sequence ID" value="KAF5955532.1"/>
    <property type="molecule type" value="Genomic_DNA"/>
</dbReference>
<organism evidence="2 3">
    <name type="scientific">Camellia sinensis</name>
    <name type="common">Tea plant</name>
    <name type="synonym">Thea sinensis</name>
    <dbReference type="NCBI Taxonomy" id="4442"/>
    <lineage>
        <taxon>Eukaryota</taxon>
        <taxon>Viridiplantae</taxon>
        <taxon>Streptophyta</taxon>
        <taxon>Embryophyta</taxon>
        <taxon>Tracheophyta</taxon>
        <taxon>Spermatophyta</taxon>
        <taxon>Magnoliopsida</taxon>
        <taxon>eudicotyledons</taxon>
        <taxon>Gunneridae</taxon>
        <taxon>Pentapetalae</taxon>
        <taxon>asterids</taxon>
        <taxon>Ericales</taxon>
        <taxon>Theaceae</taxon>
        <taxon>Camellia</taxon>
    </lineage>
</organism>
<keyword evidence="3" id="KW-1185">Reference proteome</keyword>
<feature type="region of interest" description="Disordered" evidence="1">
    <location>
        <begin position="1"/>
        <end position="49"/>
    </location>
</feature>
<feature type="region of interest" description="Disordered" evidence="1">
    <location>
        <begin position="114"/>
        <end position="136"/>
    </location>
</feature>
<name>A0A7J7HRP5_CAMSI</name>
<gene>
    <name evidence="2" type="ORF">HYC85_008388</name>
</gene>
<reference evidence="3" key="1">
    <citation type="journal article" date="2020" name="Nat. Commun.">
        <title>Genome assembly of wild tea tree DASZ reveals pedigree and selection history of tea varieties.</title>
        <authorList>
            <person name="Zhang W."/>
            <person name="Zhang Y."/>
            <person name="Qiu H."/>
            <person name="Guo Y."/>
            <person name="Wan H."/>
            <person name="Zhang X."/>
            <person name="Scossa F."/>
            <person name="Alseekh S."/>
            <person name="Zhang Q."/>
            <person name="Wang P."/>
            <person name="Xu L."/>
            <person name="Schmidt M.H."/>
            <person name="Jia X."/>
            <person name="Li D."/>
            <person name="Zhu A."/>
            <person name="Guo F."/>
            <person name="Chen W."/>
            <person name="Ni D."/>
            <person name="Usadel B."/>
            <person name="Fernie A.R."/>
            <person name="Wen W."/>
        </authorList>
    </citation>
    <scope>NUCLEOTIDE SEQUENCE [LARGE SCALE GENOMIC DNA]</scope>
    <source>
        <strain evidence="3">cv. G240</strain>
    </source>
</reference>